<dbReference type="SUPFAM" id="SSF51445">
    <property type="entry name" value="(Trans)glycosidases"/>
    <property type="match status" value="1"/>
</dbReference>
<accession>V6JWU6</accession>
<dbReference type="Proteomes" id="UP000017984">
    <property type="component" value="Chromosome"/>
</dbReference>
<protein>
    <submittedName>
        <fullName evidence="1">Uncharacterized protein</fullName>
    </submittedName>
</protein>
<dbReference type="PATRIC" id="fig|1352936.5.peg.6409"/>
<dbReference type="STRING" id="1352936.M878_30780"/>
<keyword evidence="2" id="KW-1185">Reference proteome</keyword>
<dbReference type="HOGENOM" id="CLU_587814_0_0_11"/>
<name>V6JWU6_STRRC</name>
<comment type="caution">
    <text evidence="1">The sequence shown here is derived from an EMBL/GenBank/DDBJ whole genome shotgun (WGS) entry which is preliminary data.</text>
</comment>
<evidence type="ECO:0000313" key="1">
    <source>
        <dbReference type="EMBL" id="EST24400.1"/>
    </source>
</evidence>
<gene>
    <name evidence="1" type="ORF">M878_30780</name>
</gene>
<dbReference type="Gene3D" id="3.20.20.80">
    <property type="entry name" value="Glycosidases"/>
    <property type="match status" value="1"/>
</dbReference>
<evidence type="ECO:0000313" key="2">
    <source>
        <dbReference type="Proteomes" id="UP000017984"/>
    </source>
</evidence>
<reference evidence="1 2" key="1">
    <citation type="journal article" date="2014" name="Genome Announc.">
        <title>Draft Genome Sequence of Streptomyces roseochromogenes subsp. oscitans DS 12.976, Producer of the Aminocoumarin Antibiotic Clorobiocin.</title>
        <authorList>
            <person name="Ruckert C."/>
            <person name="Kalinowski J."/>
            <person name="Heide L."/>
            <person name="Apel A.K."/>
        </authorList>
    </citation>
    <scope>NUCLEOTIDE SEQUENCE [LARGE SCALE GENOMIC DNA]</scope>
    <source>
        <strain evidence="1 2">DS 12.976</strain>
    </source>
</reference>
<dbReference type="RefSeq" id="WP_023550860.1">
    <property type="nucleotide sequence ID" value="NZ_CM002285.1"/>
</dbReference>
<dbReference type="EMBL" id="AWQX01000267">
    <property type="protein sequence ID" value="EST24400.1"/>
    <property type="molecule type" value="Genomic_DNA"/>
</dbReference>
<dbReference type="InterPro" id="IPR017853">
    <property type="entry name" value="GH"/>
</dbReference>
<organism evidence="1 2">
    <name type="scientific">Streptomyces roseochromogenus subsp. oscitans DS 12.976</name>
    <dbReference type="NCBI Taxonomy" id="1352936"/>
    <lineage>
        <taxon>Bacteria</taxon>
        <taxon>Bacillati</taxon>
        <taxon>Actinomycetota</taxon>
        <taxon>Actinomycetes</taxon>
        <taxon>Kitasatosporales</taxon>
        <taxon>Streptomycetaceae</taxon>
        <taxon>Streptomyces</taxon>
    </lineage>
</organism>
<proteinExistence type="predicted"/>
<dbReference type="AlphaFoldDB" id="V6JWU6"/>
<sequence>MTRFMYDSVSPGNIPAGATMVAGYADGLYANIPDMKARFPHATVVSIAVRWTTRAQVMDVENGDATPAQAVAWCTQTMAATSNHELTVYCDTSTWPAVRAAFKSAGVTEPNYWVAQYDNDPTVPAGAIAKQYQGDTNGYDRSVVADYWPGVDPKPASTETYPGANTSHWYNAGSNAGVQMQVNTIVWHSTETLALPDYSGGSIAPTLTAVPNWAAQRLDWWQHFPFDTSARALVHDKTQIGTNTLKCAQVEVVGTCDPATHAAWTKSGIAHLYMPDLPDWALRDLHAFARWAHDVHAVPLTSGLRWLPYPQSYGANGVRMDTAAWSAWRGHCGHQHVPENDHGDPGAFPILAVLDPKPAPSAPSYLVTEDDDMTPFAIPPSVDMDIPVEPAGTAQAPQGGARNAGVWIGLAPQGADGKVSVTYHQGGKWAKPTDHTATVAGGKLVLALPTDGSVDKVRVRSAVPLLAYVTGRKVA</sequence>